<dbReference type="AlphaFoldDB" id="A0A1G5PUS3"/>
<feature type="domain" description="HipA-like C-terminal" evidence="4">
    <location>
        <begin position="171"/>
        <end position="387"/>
    </location>
</feature>
<name>A0A1G5PUS3_9GAMM</name>
<dbReference type="Pfam" id="PF07804">
    <property type="entry name" value="HipA_C"/>
    <property type="match status" value="1"/>
</dbReference>
<dbReference type="Gene3D" id="1.10.1070.20">
    <property type="match status" value="1"/>
</dbReference>
<evidence type="ECO:0000313" key="7">
    <source>
        <dbReference type="Proteomes" id="UP000199648"/>
    </source>
</evidence>
<dbReference type="InterPro" id="IPR012893">
    <property type="entry name" value="HipA-like_C"/>
</dbReference>
<dbReference type="Pfam" id="PF13657">
    <property type="entry name" value="Couple_hipA"/>
    <property type="match status" value="1"/>
</dbReference>
<evidence type="ECO:0000259" key="4">
    <source>
        <dbReference type="Pfam" id="PF07804"/>
    </source>
</evidence>
<dbReference type="STRING" id="415747.SAMN03097708_00880"/>
<sequence>MMSSEGRYSEAFVWVWLPGAVEPVVAGKLSAEGEHLIFNYGKSYLARENAIPLYDPELPLRPGLIPLLPGLSMPACIRDGSPDAWGRRVIINRKLGTRGAKADTAQLDELTYLLESGSNRIGAFDFQHSATEYVPRGSENASLDQLAQAAEFVEMGMPLSPELDQALQHGTSIGGARPKAQVDDDDKQYIAKFSSTTDLYSVVKAEFVAMRLAALAGLNVASVSLTNSLHKDVLLIERFDRVPSGAGWQRKIMVSALTMLALDEMMARYASYQDLAELVRHRFTDASATLRELYSRLVFNILCGNTDDHARNHAAFWDGQTLHLTPAYDICPQSRTGNEATQAMLIAGDDRMSRVSSCLNASAHFLLSRAEAIAIVEHQLTSIVDHWDAVCVEAGLTVTDRAFLWGRQFLNPYAFEDLDGDAGHLKTMADTARSR</sequence>
<evidence type="ECO:0000256" key="3">
    <source>
        <dbReference type="ARBA" id="ARBA00022777"/>
    </source>
</evidence>
<dbReference type="GO" id="GO:0005829">
    <property type="term" value="C:cytosol"/>
    <property type="evidence" value="ECO:0007669"/>
    <property type="project" value="TreeGrafter"/>
</dbReference>
<evidence type="ECO:0000313" key="6">
    <source>
        <dbReference type="EMBL" id="SCZ53167.1"/>
    </source>
</evidence>
<dbReference type="InterPro" id="IPR017508">
    <property type="entry name" value="HipA_N1"/>
</dbReference>
<dbReference type="Proteomes" id="UP000199648">
    <property type="component" value="Unassembled WGS sequence"/>
</dbReference>
<keyword evidence="7" id="KW-1185">Reference proteome</keyword>
<evidence type="ECO:0000256" key="2">
    <source>
        <dbReference type="ARBA" id="ARBA00022679"/>
    </source>
</evidence>
<dbReference type="GO" id="GO:0004674">
    <property type="term" value="F:protein serine/threonine kinase activity"/>
    <property type="evidence" value="ECO:0007669"/>
    <property type="project" value="TreeGrafter"/>
</dbReference>
<dbReference type="PANTHER" id="PTHR37419:SF8">
    <property type="entry name" value="TOXIN YJJJ"/>
    <property type="match status" value="1"/>
</dbReference>
<evidence type="ECO:0000256" key="1">
    <source>
        <dbReference type="ARBA" id="ARBA00010164"/>
    </source>
</evidence>
<dbReference type="EMBL" id="FMWD01000002">
    <property type="protein sequence ID" value="SCZ53167.1"/>
    <property type="molecule type" value="Genomic_DNA"/>
</dbReference>
<dbReference type="InterPro" id="IPR052028">
    <property type="entry name" value="HipA_Ser/Thr_kinase"/>
</dbReference>
<dbReference type="PANTHER" id="PTHR37419">
    <property type="entry name" value="SERINE/THREONINE-PROTEIN KINASE TOXIN HIPA"/>
    <property type="match status" value="1"/>
</dbReference>
<evidence type="ECO:0000259" key="5">
    <source>
        <dbReference type="Pfam" id="PF13657"/>
    </source>
</evidence>
<keyword evidence="2" id="KW-0808">Transferase</keyword>
<comment type="similarity">
    <text evidence="1">Belongs to the HipA Ser/Thr kinase family.</text>
</comment>
<proteinExistence type="inferred from homology"/>
<accession>A0A1G5PUS3</accession>
<keyword evidence="3 6" id="KW-0418">Kinase</keyword>
<protein>
    <submittedName>
        <fullName evidence="6">Serine/threonine-protein kinase HipA</fullName>
    </submittedName>
</protein>
<organism evidence="6 7">
    <name type="scientific">Thiohalomonas denitrificans</name>
    <dbReference type="NCBI Taxonomy" id="415747"/>
    <lineage>
        <taxon>Bacteria</taxon>
        <taxon>Pseudomonadati</taxon>
        <taxon>Pseudomonadota</taxon>
        <taxon>Gammaproteobacteria</taxon>
        <taxon>Thiohalomonadales</taxon>
        <taxon>Thiohalomonadaceae</taxon>
        <taxon>Thiohalomonas</taxon>
    </lineage>
</organism>
<feature type="domain" description="HipA N-terminal subdomain 1" evidence="5">
    <location>
        <begin position="25"/>
        <end position="126"/>
    </location>
</feature>
<gene>
    <name evidence="6" type="ORF">SAMN03097708_00880</name>
</gene>
<reference evidence="6 7" key="1">
    <citation type="submission" date="2016-10" db="EMBL/GenBank/DDBJ databases">
        <authorList>
            <person name="de Groot N.N."/>
        </authorList>
    </citation>
    <scope>NUCLEOTIDE SEQUENCE [LARGE SCALE GENOMIC DNA]</scope>
    <source>
        <strain evidence="6 7">HLD2</strain>
    </source>
</reference>